<accession>A0A9P7SYQ8</accession>
<dbReference type="Gene3D" id="3.90.640.10">
    <property type="entry name" value="Actin, Chain A, domain 4"/>
    <property type="match status" value="1"/>
</dbReference>
<keyword evidence="4" id="KW-1185">Reference proteome</keyword>
<evidence type="ECO:0000256" key="2">
    <source>
        <dbReference type="SAM" id="MobiDB-lite"/>
    </source>
</evidence>
<comment type="similarity">
    <text evidence="1">Belongs to the actin family.</text>
</comment>
<evidence type="ECO:0000313" key="3">
    <source>
        <dbReference type="EMBL" id="KAG6003773.1"/>
    </source>
</evidence>
<dbReference type="InterPro" id="IPR004000">
    <property type="entry name" value="Actin"/>
</dbReference>
<sequence length="576" mass="63275">MSSYAAPALAHRSVASIRTSTMPPASASSHTPHTPPQRAMTSSFGSPSAIRADDDFLILELGSRFIRAGFAGDSLPKACLTCGPAQQRRAGDFRAWQEPKPPSCTVKWAADYEIWRYDVRDVDLGLFRDKFERLLRDAFTRFLLIDSRPRRMGLVLDSALPMPLLSSVLDTLFTSFQTPMVSLMSAPTMVAVGAGLRSALVIDMGWNETVMTSVYEYREVKSSRTVRAGRSLNEELYKLIHGLIPTAEDDQVSGKKAVSFEECEDVLCRLMWCRPSIFKSSQRQSTQLHTVEEQDENEPESHIRPSGIAEVPLQSTAPPWTIHIPFHKLADVCDDALFDPSAARSTFDDHEWPLHLLLYRHLLQLPVDVRAICMSRIVFTGGCSNILGIKERIMDELSSMVAQRGWEPVFGKGAEQLRQNQKFRRKNGLQTGSSMSSSVAASESAGGGGGSGGDDDDDDDDSDRLKSETGAAESQEDAVEAKIARNRPIAHQFQGQIRAIHSLGAWAGASLLCQMKIPALATVEREMWLQQGANGASRPTEVDMKVQQRQSMGATGLMRGGGGHHASWTLGIWGAL</sequence>
<comment type="caution">
    <text evidence="3">The sequence shown here is derived from an EMBL/GenBank/DDBJ whole genome shotgun (WGS) entry which is preliminary data.</text>
</comment>
<reference evidence="3" key="1">
    <citation type="journal article" date="2020" name="bioRxiv">
        <title>Whole genome comparisons of ergot fungi reveals the divergence and evolution of species within the genus Claviceps are the result of varying mechanisms driving genome evolution and host range expansion.</title>
        <authorList>
            <person name="Wyka S.A."/>
            <person name="Mondo S.J."/>
            <person name="Liu M."/>
            <person name="Dettman J."/>
            <person name="Nalam V."/>
            <person name="Broders K.D."/>
        </authorList>
    </citation>
    <scope>NUCLEOTIDE SEQUENCE</scope>
    <source>
        <strain evidence="3">CCC 602</strain>
    </source>
</reference>
<feature type="compositionally biased region" description="Acidic residues" evidence="2">
    <location>
        <begin position="453"/>
        <end position="462"/>
    </location>
</feature>
<evidence type="ECO:0000313" key="4">
    <source>
        <dbReference type="Proteomes" id="UP000748025"/>
    </source>
</evidence>
<dbReference type="PANTHER" id="PTHR11937">
    <property type="entry name" value="ACTIN"/>
    <property type="match status" value="1"/>
</dbReference>
<dbReference type="SUPFAM" id="SSF53067">
    <property type="entry name" value="Actin-like ATPase domain"/>
    <property type="match status" value="2"/>
</dbReference>
<dbReference type="Gene3D" id="3.30.420.40">
    <property type="match status" value="2"/>
</dbReference>
<evidence type="ECO:0000256" key="1">
    <source>
        <dbReference type="RuleBase" id="RU000487"/>
    </source>
</evidence>
<dbReference type="EMBL" id="SRPW01001263">
    <property type="protein sequence ID" value="KAG6003773.1"/>
    <property type="molecule type" value="Genomic_DNA"/>
</dbReference>
<dbReference type="OrthoDB" id="337660at2759"/>
<evidence type="ECO:0008006" key="5">
    <source>
        <dbReference type="Google" id="ProtNLM"/>
    </source>
</evidence>
<dbReference type="SMART" id="SM00268">
    <property type="entry name" value="ACTIN"/>
    <property type="match status" value="1"/>
</dbReference>
<gene>
    <name evidence="3" type="ORF">E4U43_000866</name>
</gene>
<feature type="region of interest" description="Disordered" evidence="2">
    <location>
        <begin position="284"/>
        <end position="306"/>
    </location>
</feature>
<organism evidence="3 4">
    <name type="scientific">Claviceps pusilla</name>
    <dbReference type="NCBI Taxonomy" id="123648"/>
    <lineage>
        <taxon>Eukaryota</taxon>
        <taxon>Fungi</taxon>
        <taxon>Dikarya</taxon>
        <taxon>Ascomycota</taxon>
        <taxon>Pezizomycotina</taxon>
        <taxon>Sordariomycetes</taxon>
        <taxon>Hypocreomycetidae</taxon>
        <taxon>Hypocreales</taxon>
        <taxon>Clavicipitaceae</taxon>
        <taxon>Claviceps</taxon>
    </lineage>
</organism>
<protein>
    <recommendedName>
        <fullName evidence="5">Actin-related protein RO7</fullName>
    </recommendedName>
</protein>
<dbReference type="AlphaFoldDB" id="A0A9P7SYQ8"/>
<dbReference type="Pfam" id="PF00022">
    <property type="entry name" value="Actin"/>
    <property type="match status" value="1"/>
</dbReference>
<dbReference type="InterPro" id="IPR043129">
    <property type="entry name" value="ATPase_NBD"/>
</dbReference>
<dbReference type="Proteomes" id="UP000748025">
    <property type="component" value="Unassembled WGS sequence"/>
</dbReference>
<name>A0A9P7SYQ8_9HYPO</name>
<feature type="region of interest" description="Disordered" evidence="2">
    <location>
        <begin position="425"/>
        <end position="479"/>
    </location>
</feature>
<feature type="compositionally biased region" description="Low complexity" evidence="2">
    <location>
        <begin position="432"/>
        <end position="444"/>
    </location>
</feature>
<feature type="region of interest" description="Disordered" evidence="2">
    <location>
        <begin position="19"/>
        <end position="46"/>
    </location>
</feature>
<feature type="compositionally biased region" description="Polar residues" evidence="2">
    <location>
        <begin position="19"/>
        <end position="32"/>
    </location>
</feature>
<proteinExistence type="inferred from homology"/>